<evidence type="ECO:0000313" key="2">
    <source>
        <dbReference type="Proteomes" id="UP001230426"/>
    </source>
</evidence>
<gene>
    <name evidence="1" type="ORF">J2S55_005309</name>
</gene>
<proteinExistence type="predicted"/>
<dbReference type="EMBL" id="JAUSRB010000002">
    <property type="protein sequence ID" value="MDP9866043.1"/>
    <property type="molecule type" value="Genomic_DNA"/>
</dbReference>
<dbReference type="RefSeq" id="WP_306866118.1">
    <property type="nucleotide sequence ID" value="NZ_JAUSRB010000002.1"/>
</dbReference>
<accession>A0ABT9R9W6</accession>
<sequence length="66" mass="7364">MRITICGTADEIDALPFRRLRTVDGADLAEVIVIVDLDSARLRRDPYGDAYRLCADVLDPGRKEAM</sequence>
<dbReference type="Proteomes" id="UP001230426">
    <property type="component" value="Unassembled WGS sequence"/>
</dbReference>
<evidence type="ECO:0000313" key="1">
    <source>
        <dbReference type="EMBL" id="MDP9866043.1"/>
    </source>
</evidence>
<name>A0ABT9R9W6_9ACTN</name>
<reference evidence="1 2" key="1">
    <citation type="submission" date="2023-07" db="EMBL/GenBank/DDBJ databases">
        <title>Sequencing the genomes of 1000 actinobacteria strains.</title>
        <authorList>
            <person name="Klenk H.-P."/>
        </authorList>
    </citation>
    <scope>NUCLEOTIDE SEQUENCE [LARGE SCALE GENOMIC DNA]</scope>
    <source>
        <strain evidence="1 2">DSM 44109</strain>
    </source>
</reference>
<keyword evidence="2" id="KW-1185">Reference proteome</keyword>
<organism evidence="1 2">
    <name type="scientific">Streptosporangium brasiliense</name>
    <dbReference type="NCBI Taxonomy" id="47480"/>
    <lineage>
        <taxon>Bacteria</taxon>
        <taxon>Bacillati</taxon>
        <taxon>Actinomycetota</taxon>
        <taxon>Actinomycetes</taxon>
        <taxon>Streptosporangiales</taxon>
        <taxon>Streptosporangiaceae</taxon>
        <taxon>Streptosporangium</taxon>
    </lineage>
</organism>
<protein>
    <submittedName>
        <fullName evidence="1">Uncharacterized protein</fullName>
    </submittedName>
</protein>
<comment type="caution">
    <text evidence="1">The sequence shown here is derived from an EMBL/GenBank/DDBJ whole genome shotgun (WGS) entry which is preliminary data.</text>
</comment>